<name>A0AAW9QFD8_9BURK</name>
<dbReference type="AlphaFoldDB" id="A0AAW9QFD8"/>
<dbReference type="Gene3D" id="3.40.50.1820">
    <property type="entry name" value="alpha/beta hydrolase"/>
    <property type="match status" value="1"/>
</dbReference>
<accession>A0AAW9QFD8</accession>
<reference evidence="3 4" key="1">
    <citation type="submission" date="2024-02" db="EMBL/GenBank/DDBJ databases">
        <title>Genome sequence of Aquincola sp. MAHUQ-54.</title>
        <authorList>
            <person name="Huq M.A."/>
        </authorList>
    </citation>
    <scope>NUCLEOTIDE SEQUENCE [LARGE SCALE GENOMIC DNA]</scope>
    <source>
        <strain evidence="3 4">MAHUQ-54</strain>
    </source>
</reference>
<dbReference type="NCBIfam" id="TIGR01840">
    <property type="entry name" value="esterase_phb"/>
    <property type="match status" value="1"/>
</dbReference>
<keyword evidence="2" id="KW-0378">Hydrolase</keyword>
<dbReference type="SUPFAM" id="SSF53474">
    <property type="entry name" value="alpha/beta-Hydrolases"/>
    <property type="match status" value="1"/>
</dbReference>
<proteinExistence type="predicted"/>
<dbReference type="PANTHER" id="PTHR43037:SF1">
    <property type="entry name" value="BLL1128 PROTEIN"/>
    <property type="match status" value="1"/>
</dbReference>
<dbReference type="Proteomes" id="UP001336250">
    <property type="component" value="Unassembled WGS sequence"/>
</dbReference>
<keyword evidence="4" id="KW-1185">Reference proteome</keyword>
<gene>
    <name evidence="3" type="ORF">V4F39_18515</name>
</gene>
<dbReference type="GO" id="GO:0016787">
    <property type="term" value="F:hydrolase activity"/>
    <property type="evidence" value="ECO:0007669"/>
    <property type="project" value="UniProtKB-KW"/>
</dbReference>
<dbReference type="InterPro" id="IPR050955">
    <property type="entry name" value="Plant_Biomass_Hydrol_Est"/>
</dbReference>
<dbReference type="InterPro" id="IPR010126">
    <property type="entry name" value="Esterase_phb"/>
</dbReference>
<organism evidence="3 4">
    <name type="scientific">Aquincola agrisoli</name>
    <dbReference type="NCBI Taxonomy" id="3119538"/>
    <lineage>
        <taxon>Bacteria</taxon>
        <taxon>Pseudomonadati</taxon>
        <taxon>Pseudomonadota</taxon>
        <taxon>Betaproteobacteria</taxon>
        <taxon>Burkholderiales</taxon>
        <taxon>Sphaerotilaceae</taxon>
        <taxon>Aquincola</taxon>
    </lineage>
</organism>
<dbReference type="EMBL" id="JAZIBG010000036">
    <property type="protein sequence ID" value="MEF7615915.1"/>
    <property type="molecule type" value="Genomic_DNA"/>
</dbReference>
<dbReference type="RefSeq" id="WP_332291264.1">
    <property type="nucleotide sequence ID" value="NZ_JAZIBG010000036.1"/>
</dbReference>
<sequence length="345" mass="35161">MNPSDISQTIDRALAAAGLDRDLPSLAEARATIAKALGSAGVLPGASARARTAAPASYPGEFLACTHANGAGSRDYKLYVPPSYKSGRPAPLIVMLHGCKQDPDDFAAGTGMNALADTHGFLVAYPAQHPRANGGNCWNWFEADQQVRTGAEPSLIAGIVDAIAADHAVDPSRVFVAGLSAGAAMAVILGAAYPEVFAGVAAHSGLPRGAAHDMGSAFAAMRAAPPQPAGGTPRATSAHVRTIVFHGDADATVNPANGRAIVEQAVAAFERAELPLRQAPRAAAVVGGRKAASTDFLDPSGRIAVREWVVQGGAHAWFGGSPAGSYTDASGPDASAEIVRFFLGQ</sequence>
<evidence type="ECO:0000313" key="4">
    <source>
        <dbReference type="Proteomes" id="UP001336250"/>
    </source>
</evidence>
<evidence type="ECO:0000256" key="1">
    <source>
        <dbReference type="ARBA" id="ARBA00022729"/>
    </source>
</evidence>
<dbReference type="GO" id="GO:0005576">
    <property type="term" value="C:extracellular region"/>
    <property type="evidence" value="ECO:0007669"/>
    <property type="project" value="InterPro"/>
</dbReference>
<comment type="caution">
    <text evidence="3">The sequence shown here is derived from an EMBL/GenBank/DDBJ whole genome shotgun (WGS) entry which is preliminary data.</text>
</comment>
<keyword evidence="1" id="KW-0732">Signal</keyword>
<dbReference type="InterPro" id="IPR029058">
    <property type="entry name" value="AB_hydrolase_fold"/>
</dbReference>
<dbReference type="Pfam" id="PF10503">
    <property type="entry name" value="Esterase_PHB"/>
    <property type="match status" value="1"/>
</dbReference>
<evidence type="ECO:0000256" key="2">
    <source>
        <dbReference type="ARBA" id="ARBA00022801"/>
    </source>
</evidence>
<evidence type="ECO:0000313" key="3">
    <source>
        <dbReference type="EMBL" id="MEF7615915.1"/>
    </source>
</evidence>
<protein>
    <submittedName>
        <fullName evidence="3">PHB depolymerase family esterase</fullName>
    </submittedName>
</protein>
<dbReference type="PANTHER" id="PTHR43037">
    <property type="entry name" value="UNNAMED PRODUCT-RELATED"/>
    <property type="match status" value="1"/>
</dbReference>